<gene>
    <name evidence="2" type="ORF">FS320_35440</name>
</gene>
<protein>
    <submittedName>
        <fullName evidence="2">Uncharacterized protein</fullName>
    </submittedName>
</protein>
<dbReference type="AlphaFoldDB" id="A0A5N7MTK3"/>
<dbReference type="Proteomes" id="UP000403266">
    <property type="component" value="Unassembled WGS sequence"/>
</dbReference>
<dbReference type="RefSeq" id="WP_152717053.1">
    <property type="nucleotide sequence ID" value="NZ_VOSJ01000357.1"/>
</dbReference>
<feature type="region of interest" description="Disordered" evidence="1">
    <location>
        <begin position="1"/>
        <end position="26"/>
    </location>
</feature>
<keyword evidence="3" id="KW-1185">Reference proteome</keyword>
<evidence type="ECO:0000313" key="3">
    <source>
        <dbReference type="Proteomes" id="UP000403266"/>
    </source>
</evidence>
<organism evidence="2 3">
    <name type="scientific">Microvirga tunisiensis</name>
    <dbReference type="NCBI Taxonomy" id="2108360"/>
    <lineage>
        <taxon>Bacteria</taxon>
        <taxon>Pseudomonadati</taxon>
        <taxon>Pseudomonadota</taxon>
        <taxon>Alphaproteobacteria</taxon>
        <taxon>Hyphomicrobiales</taxon>
        <taxon>Methylobacteriaceae</taxon>
        <taxon>Microvirga</taxon>
    </lineage>
</organism>
<reference evidence="2 3" key="1">
    <citation type="journal article" date="2019" name="Syst. Appl. Microbiol.">
        <title>Microvirga tunisiensis sp. nov., a root nodule symbiotic bacterium isolated from Lupinus micranthus and L. luteus grown in Northern Tunisia.</title>
        <authorList>
            <person name="Msaddak A."/>
            <person name="Rejili M."/>
            <person name="Duran D."/>
            <person name="Mars M."/>
            <person name="Palacios J.M."/>
            <person name="Ruiz-Argueso T."/>
            <person name="Rey L."/>
            <person name="Imperial J."/>
        </authorList>
    </citation>
    <scope>NUCLEOTIDE SEQUENCE [LARGE SCALE GENOMIC DNA]</scope>
    <source>
        <strain evidence="2 3">Lmie10</strain>
    </source>
</reference>
<name>A0A5N7MTK3_9HYPH</name>
<comment type="caution">
    <text evidence="2">The sequence shown here is derived from an EMBL/GenBank/DDBJ whole genome shotgun (WGS) entry which is preliminary data.</text>
</comment>
<proteinExistence type="predicted"/>
<sequence length="106" mass="11707">MMRATSSHPLCGHSCHASPDGEASKSLRATGRLSVRFMTLERPDRAGRVATNGDLEVLDDLRFSQLANYGAIPDNYPRPHLEKPLTWPEWMGWVALAVAVMVLAYA</sequence>
<dbReference type="EMBL" id="VOSK01000326">
    <property type="protein sequence ID" value="MPR30198.1"/>
    <property type="molecule type" value="Genomic_DNA"/>
</dbReference>
<evidence type="ECO:0000313" key="2">
    <source>
        <dbReference type="EMBL" id="MPR30198.1"/>
    </source>
</evidence>
<accession>A0A5N7MTK3</accession>
<evidence type="ECO:0000256" key="1">
    <source>
        <dbReference type="SAM" id="MobiDB-lite"/>
    </source>
</evidence>